<feature type="domain" description="Secretion system C-terminal sorting" evidence="3">
    <location>
        <begin position="423"/>
        <end position="485"/>
    </location>
</feature>
<feature type="signal peptide" evidence="2">
    <location>
        <begin position="1"/>
        <end position="18"/>
    </location>
</feature>
<dbReference type="EMBL" id="JAIRBB010000001">
    <property type="protein sequence ID" value="MCG2429775.1"/>
    <property type="molecule type" value="Genomic_DNA"/>
</dbReference>
<dbReference type="NCBIfam" id="TIGR04183">
    <property type="entry name" value="Por_Secre_tail"/>
    <property type="match status" value="1"/>
</dbReference>
<dbReference type="InterPro" id="IPR013431">
    <property type="entry name" value="Delta_60_rpt"/>
</dbReference>
<protein>
    <submittedName>
        <fullName evidence="4">T9SS type A sorting domain-containing protein</fullName>
    </submittedName>
</protein>
<evidence type="ECO:0000256" key="1">
    <source>
        <dbReference type="ARBA" id="ARBA00022729"/>
    </source>
</evidence>
<dbReference type="InterPro" id="IPR026444">
    <property type="entry name" value="Secre_tail"/>
</dbReference>
<dbReference type="AlphaFoldDB" id="A0A9X1QZ36"/>
<sequence length="491" mass="53876">MNKILLFFALLITLISFGQDGSLDLSFGDGGVVIMDLNNSQDLVWNVVEQADNKIIVSGAMAQNNENFYPYLVRFMPDGTLDTTFGTDGLVLSTDNGFDDFMYLFFDDSQNIIAAGPKNQSSTFVVAKYLDDGNLDSTFADNGIKIIPNGNYEGMTLLSDGSFLLLKFSNNNTITINHFLNNGSLNLNFGVDGAAISSYSGESFQGVEIKTDANNNIYFLGKRNNIAGADIILMRFNPDGYLDTSFGSNGITTKFLAFDPMNSSTASLDFTNDNKIVIAGSCGACVDLFEPVFQPYFLRYNSDGSPDANFGSDGTVLLPVSGFSISRLIIQDNQRLIVGGQYLDCFEGSIYGIVRYFAGGTQDNSFIGGGVDFNYITSFMQADGNILSVGNTFWYNGPEDIVLLRHNNNPLTIDEFENQKVIVYPNPSNGIFIIERNFFSEKENYQITDITGKIIATGQLNEKQTQLDLSSAQSGVYFLKTSNSGYRLLKN</sequence>
<dbReference type="Pfam" id="PF17164">
    <property type="entry name" value="DUF5122"/>
    <property type="match status" value="4"/>
</dbReference>
<feature type="chain" id="PRO_5040823570" evidence="2">
    <location>
        <begin position="19"/>
        <end position="491"/>
    </location>
</feature>
<keyword evidence="5" id="KW-1185">Reference proteome</keyword>
<proteinExistence type="predicted"/>
<dbReference type="Gene3D" id="2.80.10.50">
    <property type="match status" value="2"/>
</dbReference>
<dbReference type="SUPFAM" id="SSF101898">
    <property type="entry name" value="NHL repeat"/>
    <property type="match status" value="1"/>
</dbReference>
<keyword evidence="1 2" id="KW-0732">Signal</keyword>
<dbReference type="NCBIfam" id="TIGR02608">
    <property type="entry name" value="delta_60_rpt"/>
    <property type="match status" value="5"/>
</dbReference>
<comment type="caution">
    <text evidence="4">The sequence shown here is derived from an EMBL/GenBank/DDBJ whole genome shotgun (WGS) entry which is preliminary data.</text>
</comment>
<dbReference type="RefSeq" id="WP_237606505.1">
    <property type="nucleotide sequence ID" value="NZ_JAIRBB010000001.1"/>
</dbReference>
<evidence type="ECO:0000313" key="5">
    <source>
        <dbReference type="Proteomes" id="UP001139462"/>
    </source>
</evidence>
<dbReference type="Pfam" id="PF18962">
    <property type="entry name" value="Por_Secre_tail"/>
    <property type="match status" value="1"/>
</dbReference>
<evidence type="ECO:0000259" key="3">
    <source>
        <dbReference type="Pfam" id="PF18962"/>
    </source>
</evidence>
<accession>A0A9X1QZ36</accession>
<dbReference type="Proteomes" id="UP001139462">
    <property type="component" value="Unassembled WGS sequence"/>
</dbReference>
<evidence type="ECO:0000313" key="4">
    <source>
        <dbReference type="EMBL" id="MCG2429775.1"/>
    </source>
</evidence>
<gene>
    <name evidence="4" type="ORF">K8344_01480</name>
</gene>
<reference evidence="4" key="1">
    <citation type="submission" date="2021-09" db="EMBL/GenBank/DDBJ databases">
        <title>Genome of Aequorivita sp. strain F64183.</title>
        <authorList>
            <person name="Wang Y."/>
        </authorList>
    </citation>
    <scope>NUCLEOTIDE SEQUENCE</scope>
    <source>
        <strain evidence="4">F64183</strain>
    </source>
</reference>
<name>A0A9X1QZ36_9FLAO</name>
<evidence type="ECO:0000256" key="2">
    <source>
        <dbReference type="SAM" id="SignalP"/>
    </source>
</evidence>
<organism evidence="4 5">
    <name type="scientific">Aequorivita xiaoshiensis</name>
    <dbReference type="NCBI Taxonomy" id="2874476"/>
    <lineage>
        <taxon>Bacteria</taxon>
        <taxon>Pseudomonadati</taxon>
        <taxon>Bacteroidota</taxon>
        <taxon>Flavobacteriia</taxon>
        <taxon>Flavobacteriales</taxon>
        <taxon>Flavobacteriaceae</taxon>
        <taxon>Aequorivita</taxon>
    </lineage>
</organism>